<evidence type="ECO:0000313" key="7">
    <source>
        <dbReference type="EMBL" id="BCD97359.1"/>
    </source>
</evidence>
<dbReference type="EMBL" id="AP023086">
    <property type="protein sequence ID" value="BCD97359.1"/>
    <property type="molecule type" value="Genomic_DNA"/>
</dbReference>
<proteinExistence type="predicted"/>
<dbReference type="KEGG" id="marq:MARGE09_P1560"/>
<evidence type="ECO:0000313" key="8">
    <source>
        <dbReference type="Proteomes" id="UP001320119"/>
    </source>
</evidence>
<evidence type="ECO:0000256" key="5">
    <source>
        <dbReference type="ARBA" id="ARBA00022842"/>
    </source>
</evidence>
<dbReference type="AlphaFoldDB" id="A0AAN1WGW0"/>
<evidence type="ECO:0000256" key="2">
    <source>
        <dbReference type="ARBA" id="ARBA00022723"/>
    </source>
</evidence>
<accession>A0AAN1WGW0</accession>
<dbReference type="InterPro" id="IPR016185">
    <property type="entry name" value="PreATP-grasp_dom_sf"/>
</dbReference>
<evidence type="ECO:0000256" key="3">
    <source>
        <dbReference type="ARBA" id="ARBA00022741"/>
    </source>
</evidence>
<keyword evidence="8" id="KW-1185">Reference proteome</keyword>
<protein>
    <recommendedName>
        <fullName evidence="6">Glutathionylspermidine synthase pre-ATP-grasp-like domain-containing protein</fullName>
    </recommendedName>
</protein>
<dbReference type="GO" id="GO:0005524">
    <property type="term" value="F:ATP binding"/>
    <property type="evidence" value="ECO:0007669"/>
    <property type="project" value="UniProtKB-KW"/>
</dbReference>
<evidence type="ECO:0000256" key="4">
    <source>
        <dbReference type="ARBA" id="ARBA00022840"/>
    </source>
</evidence>
<evidence type="ECO:0000259" key="6">
    <source>
        <dbReference type="Pfam" id="PF03738"/>
    </source>
</evidence>
<evidence type="ECO:0000256" key="1">
    <source>
        <dbReference type="ARBA" id="ARBA00022598"/>
    </source>
</evidence>
<dbReference type="SUPFAM" id="SSF56059">
    <property type="entry name" value="Glutathione synthetase ATP-binding domain-like"/>
    <property type="match status" value="1"/>
</dbReference>
<dbReference type="SUPFAM" id="SSF52440">
    <property type="entry name" value="PreATP-grasp domain"/>
    <property type="match status" value="1"/>
</dbReference>
<dbReference type="RefSeq" id="WP_236986832.1">
    <property type="nucleotide sequence ID" value="NZ_AP023086.1"/>
</dbReference>
<dbReference type="InterPro" id="IPR005494">
    <property type="entry name" value="GSPS_pre-ATP-grasp-like_dom"/>
</dbReference>
<dbReference type="GO" id="GO:0016874">
    <property type="term" value="F:ligase activity"/>
    <property type="evidence" value="ECO:0007669"/>
    <property type="project" value="UniProtKB-KW"/>
</dbReference>
<feature type="domain" description="Glutathionylspermidine synthase pre-ATP-grasp-like" evidence="6">
    <location>
        <begin position="12"/>
        <end position="397"/>
    </location>
</feature>
<dbReference type="Pfam" id="PF03738">
    <property type="entry name" value="GSP_synth"/>
    <property type="match status" value="1"/>
</dbReference>
<organism evidence="7 8">
    <name type="scientific">Marinagarivorans cellulosilyticus</name>
    <dbReference type="NCBI Taxonomy" id="2721545"/>
    <lineage>
        <taxon>Bacteria</taxon>
        <taxon>Pseudomonadati</taxon>
        <taxon>Pseudomonadota</taxon>
        <taxon>Gammaproteobacteria</taxon>
        <taxon>Cellvibrionales</taxon>
        <taxon>Cellvibrionaceae</taxon>
        <taxon>Marinagarivorans</taxon>
    </lineage>
</organism>
<dbReference type="Proteomes" id="UP001320119">
    <property type="component" value="Chromosome"/>
</dbReference>
<keyword evidence="2" id="KW-0479">Metal-binding</keyword>
<keyword evidence="5" id="KW-0460">Magnesium</keyword>
<dbReference type="GO" id="GO:0046872">
    <property type="term" value="F:metal ion binding"/>
    <property type="evidence" value="ECO:0007669"/>
    <property type="project" value="UniProtKB-KW"/>
</dbReference>
<reference evidence="7 8" key="1">
    <citation type="journal article" date="2022" name="IScience">
        <title>An ultrasensitive nanofiber-based assay for enzymatic hydrolysis and deep-sea microbial degradation of cellulose.</title>
        <authorList>
            <person name="Tsudome M."/>
            <person name="Tachioka M."/>
            <person name="Miyazaki M."/>
            <person name="Uchimura K."/>
            <person name="Tsuda M."/>
            <person name="Takaki Y."/>
            <person name="Deguchi S."/>
        </authorList>
    </citation>
    <scope>NUCLEOTIDE SEQUENCE [LARGE SCALE GENOMIC DNA]</scope>
    <source>
        <strain evidence="7 8">GE09</strain>
    </source>
</reference>
<keyword evidence="1" id="KW-0436">Ligase</keyword>
<dbReference type="Gene3D" id="3.30.1490.330">
    <property type="match status" value="1"/>
</dbReference>
<keyword evidence="4" id="KW-0067">ATP-binding</keyword>
<gene>
    <name evidence="7" type="ORF">MARGE09_P1560</name>
</gene>
<keyword evidence="3" id="KW-0547">Nucleotide-binding</keyword>
<sequence>MKRISIAERADWRNQAEAVGFDFHTIDGEPYWDESAYYQFSLAQIENDIEDPTAELHQMAVSLIDDIINSEQLLSQLDVPERYWNHVANSWRNSDPHLYGRMDLAYNGQGPAKLLELNYDTPTSLFETGYFQWIWLEQQIASGLLPATADQFNSLQDQLENAFKTLPFPTPLHFTSVLESAEDKGTVNYLMDIASQSGIDARYIPLENIGEYNGQFIDEEDFEILGLFKLYPWEFMLREDFGQVVITSQTQMIEPPWKMLLSNKGILPLLWQRYANHPNLLPAFFEENSESAANRPALEAGWVRKPLFSREGANVEIITDAGETLKEDGPYNDIATIRQAFCELPRFSRVNTKSQKNEDTYAVIGSWVVGDEPAGIGIREDNTLITKDSSRFVPHCIVD</sequence>
<name>A0AAN1WGW0_9GAMM</name>